<gene>
    <name evidence="5" type="ORF">GCM10007304_17540</name>
</gene>
<keyword evidence="1 3" id="KW-0378">Hydrolase</keyword>
<dbReference type="GO" id="GO:0004553">
    <property type="term" value="F:hydrolase activity, hydrolyzing O-glycosyl compounds"/>
    <property type="evidence" value="ECO:0007669"/>
    <property type="project" value="InterPro"/>
</dbReference>
<evidence type="ECO:0000256" key="1">
    <source>
        <dbReference type="ARBA" id="ARBA00022801"/>
    </source>
</evidence>
<accession>A0A917CZW8</accession>
<evidence type="ECO:0000256" key="2">
    <source>
        <dbReference type="ARBA" id="ARBA00023295"/>
    </source>
</evidence>
<dbReference type="AlphaFoldDB" id="A0A917CZW8"/>
<name>A0A917CZW8_9NOCA</name>
<dbReference type="PANTHER" id="PTHR12631:SF10">
    <property type="entry name" value="BETA-XYLOSIDASE-LIKE PROTEIN-RELATED"/>
    <property type="match status" value="1"/>
</dbReference>
<keyword evidence="6" id="KW-1185">Reference proteome</keyword>
<comment type="similarity">
    <text evidence="3">Belongs to the glycosyl hydrolase 5 (cellulase A) family.</text>
</comment>
<evidence type="ECO:0000313" key="6">
    <source>
        <dbReference type="Proteomes" id="UP000654257"/>
    </source>
</evidence>
<dbReference type="GO" id="GO:0000272">
    <property type="term" value="P:polysaccharide catabolic process"/>
    <property type="evidence" value="ECO:0007669"/>
    <property type="project" value="InterPro"/>
</dbReference>
<protein>
    <recommendedName>
        <fullName evidence="4">Glycoside hydrolase family 5 domain-containing protein</fullName>
    </recommendedName>
</protein>
<dbReference type="Gene3D" id="3.20.20.80">
    <property type="entry name" value="Glycosidases"/>
    <property type="match status" value="1"/>
</dbReference>
<reference evidence="5" key="1">
    <citation type="journal article" date="2014" name="Int. J. Syst. Evol. Microbiol.">
        <title>Complete genome sequence of Corynebacterium casei LMG S-19264T (=DSM 44701T), isolated from a smear-ripened cheese.</title>
        <authorList>
            <consortium name="US DOE Joint Genome Institute (JGI-PGF)"/>
            <person name="Walter F."/>
            <person name="Albersmeier A."/>
            <person name="Kalinowski J."/>
            <person name="Ruckert C."/>
        </authorList>
    </citation>
    <scope>NUCLEOTIDE SEQUENCE</scope>
    <source>
        <strain evidence="5">CCM 7905</strain>
    </source>
</reference>
<sequence length="365" mass="39349">MPLAVGSATPSAVYQGAQPVTAIYQGSALVWSAASADPWANTPLGVTAVTLSTAPTDGNTIAQNRAADFQQLSDLGIKHLRVLVQWPDTEYNQGSYDWTTTDTYVNGAYAKGINILACVTYAPGWAQGTQGQGGAHGAPNNLTAWTNFVTAAADRYADKISHWEIWNEENIQPSWYPTPSAAAYKPYLQAAFTALKAENPNNVVITGGTAPTLTSGPQISPPKFMTDLYAAGGKPYFDAVAFHPYDVPYQLSAPSSDQWRSQQHITGIRDAMVANGDSAKKMWFTEFGASTPTPPGDYGVSESQQSVLLADGIDYMRSLSYCGPIFIFDFRDTHTGTSNDQENYGIYRTNRTAKPAAAQVLQRTT</sequence>
<organism evidence="5 6">
    <name type="scientific">Rhodococcoides trifolii</name>
    <dbReference type="NCBI Taxonomy" id="908250"/>
    <lineage>
        <taxon>Bacteria</taxon>
        <taxon>Bacillati</taxon>
        <taxon>Actinomycetota</taxon>
        <taxon>Actinomycetes</taxon>
        <taxon>Mycobacteriales</taxon>
        <taxon>Nocardiaceae</taxon>
        <taxon>Rhodococcoides</taxon>
    </lineage>
</organism>
<dbReference type="InterPro" id="IPR001547">
    <property type="entry name" value="Glyco_hydro_5"/>
</dbReference>
<evidence type="ECO:0000313" key="5">
    <source>
        <dbReference type="EMBL" id="GGG03882.1"/>
    </source>
</evidence>
<evidence type="ECO:0000256" key="3">
    <source>
        <dbReference type="RuleBase" id="RU361153"/>
    </source>
</evidence>
<dbReference type="RefSeq" id="WP_188544424.1">
    <property type="nucleotide sequence ID" value="NZ_BMCU01000002.1"/>
</dbReference>
<reference evidence="5" key="2">
    <citation type="submission" date="2020-09" db="EMBL/GenBank/DDBJ databases">
        <authorList>
            <person name="Sun Q."/>
            <person name="Sedlacek I."/>
        </authorList>
    </citation>
    <scope>NUCLEOTIDE SEQUENCE</scope>
    <source>
        <strain evidence="5">CCM 7905</strain>
    </source>
</reference>
<evidence type="ECO:0000259" key="4">
    <source>
        <dbReference type="Pfam" id="PF00150"/>
    </source>
</evidence>
<dbReference type="SUPFAM" id="SSF51445">
    <property type="entry name" value="(Trans)glycosidases"/>
    <property type="match status" value="1"/>
</dbReference>
<feature type="domain" description="Glycoside hydrolase family 5" evidence="4">
    <location>
        <begin position="57"/>
        <end position="299"/>
    </location>
</feature>
<dbReference type="Pfam" id="PF00150">
    <property type="entry name" value="Cellulase"/>
    <property type="match status" value="1"/>
</dbReference>
<dbReference type="InterPro" id="IPR051923">
    <property type="entry name" value="Glycosyl_Hydrolase_39"/>
</dbReference>
<comment type="caution">
    <text evidence="5">The sequence shown here is derived from an EMBL/GenBank/DDBJ whole genome shotgun (WGS) entry which is preliminary data.</text>
</comment>
<dbReference type="PANTHER" id="PTHR12631">
    <property type="entry name" value="ALPHA-L-IDURONIDASE"/>
    <property type="match status" value="1"/>
</dbReference>
<dbReference type="Proteomes" id="UP000654257">
    <property type="component" value="Unassembled WGS sequence"/>
</dbReference>
<proteinExistence type="inferred from homology"/>
<dbReference type="InterPro" id="IPR017853">
    <property type="entry name" value="GH"/>
</dbReference>
<dbReference type="EMBL" id="BMCU01000002">
    <property type="protein sequence ID" value="GGG03882.1"/>
    <property type="molecule type" value="Genomic_DNA"/>
</dbReference>
<keyword evidence="2 3" id="KW-0326">Glycosidase</keyword>